<reference evidence="3 4" key="1">
    <citation type="journal article" date="2012" name="J. Bacteriol.">
        <title>Complete genome sequences of Methylophaga sp. strain JAM1 and Methylophaga sp. strain JAM7.</title>
        <authorList>
            <person name="Villeneuve C."/>
            <person name="Martineau C."/>
            <person name="Mauffrey F."/>
            <person name="Villemur R."/>
        </authorList>
    </citation>
    <scope>NUCLEOTIDE SEQUENCE [LARGE SCALE GENOMIC DNA]</scope>
    <source>
        <strain evidence="3 4">JAM7</strain>
    </source>
</reference>
<dbReference type="AlphaFoldDB" id="I1YF61"/>
<evidence type="ECO:0000313" key="4">
    <source>
        <dbReference type="Proteomes" id="UP000009145"/>
    </source>
</evidence>
<dbReference type="CDD" id="cd16329">
    <property type="entry name" value="LolA_like"/>
    <property type="match status" value="1"/>
</dbReference>
<dbReference type="InterPro" id="IPR033399">
    <property type="entry name" value="TP_0789-like"/>
</dbReference>
<keyword evidence="1" id="KW-0732">Signal</keyword>
<dbReference type="PATRIC" id="fig|754477.3.peg.374"/>
<dbReference type="STRING" id="754477.Q7C_379"/>
<dbReference type="PANTHER" id="PTHR37507">
    <property type="entry name" value="SPORULATION PROTEIN YDCC"/>
    <property type="match status" value="1"/>
</dbReference>
<evidence type="ECO:0000256" key="1">
    <source>
        <dbReference type="SAM" id="SignalP"/>
    </source>
</evidence>
<dbReference type="InterPro" id="IPR052944">
    <property type="entry name" value="Sporulation_related"/>
</dbReference>
<dbReference type="eggNOG" id="COG2834">
    <property type="taxonomic scope" value="Bacteria"/>
</dbReference>
<sequence length="258" mass="30023" precursor="true">MKSLFFSLCCFIYMTPAAIAAELTGRDIAQRSDQADSAADSFRHAIMVIERGNQKLVRKMRMWEKKYGDDDRTLFRFDEPSDVRDTQYLSWNYNAVDQEDDLWLYLPTENLVRRISGGGKKGAFMRSDFANEDIEKRAVDDDVHTLLGSEHCHDGRACYLLESVPIPAKARFSNYAKRKIWIDKQHWLAHKVEYYDKRGRLLKTMIQGDIQEIDGVWTATKLIMQTHGKASRTLMQYQDIEYNQGLDDSLFQQSALKR</sequence>
<evidence type="ECO:0000313" key="3">
    <source>
        <dbReference type="EMBL" id="AFJ01554.1"/>
    </source>
</evidence>
<dbReference type="Gene3D" id="2.50.20.10">
    <property type="entry name" value="Lipoprotein localisation LolA/LolB/LppX"/>
    <property type="match status" value="1"/>
</dbReference>
<dbReference type="EMBL" id="CP003380">
    <property type="protein sequence ID" value="AFJ01554.1"/>
    <property type="molecule type" value="Genomic_DNA"/>
</dbReference>
<protein>
    <submittedName>
        <fullName evidence="3">Outer membrane lipoprotein-sorting protein</fullName>
    </submittedName>
</protein>
<feature type="domain" description="Uncharacterized protein TP-0789" evidence="2">
    <location>
        <begin position="69"/>
        <end position="258"/>
    </location>
</feature>
<gene>
    <name evidence="3" type="ordered locus">Q7C_379</name>
</gene>
<proteinExistence type="predicted"/>
<dbReference type="Proteomes" id="UP000009145">
    <property type="component" value="Chromosome"/>
</dbReference>
<organism evidence="3 4">
    <name type="scientific">Methylophaga frappieri (strain ATCC BAA-2434 / DSM 25690 / JAM7)</name>
    <dbReference type="NCBI Taxonomy" id="754477"/>
    <lineage>
        <taxon>Bacteria</taxon>
        <taxon>Pseudomonadati</taxon>
        <taxon>Pseudomonadota</taxon>
        <taxon>Gammaproteobacteria</taxon>
        <taxon>Thiotrichales</taxon>
        <taxon>Piscirickettsiaceae</taxon>
        <taxon>Methylophaga</taxon>
    </lineage>
</organism>
<dbReference type="Pfam" id="PF17131">
    <property type="entry name" value="LolA_like"/>
    <property type="match status" value="1"/>
</dbReference>
<keyword evidence="3" id="KW-0449">Lipoprotein</keyword>
<name>I1YF61_METFJ</name>
<dbReference type="KEGG" id="mec:Q7C_379"/>
<dbReference type="PANTHER" id="PTHR37507:SF2">
    <property type="entry name" value="SPORULATION PROTEIN YDCC"/>
    <property type="match status" value="1"/>
</dbReference>
<accession>I1YF61</accession>
<feature type="chain" id="PRO_5003653924" evidence="1">
    <location>
        <begin position="21"/>
        <end position="258"/>
    </location>
</feature>
<feature type="signal peptide" evidence="1">
    <location>
        <begin position="1"/>
        <end position="20"/>
    </location>
</feature>
<dbReference type="HOGENOM" id="CLU_074356_1_0_6"/>
<evidence type="ECO:0000259" key="2">
    <source>
        <dbReference type="Pfam" id="PF17131"/>
    </source>
</evidence>
<keyword evidence="4" id="KW-1185">Reference proteome</keyword>